<proteinExistence type="predicted"/>
<dbReference type="PANTHER" id="PTHR22930">
    <property type="match status" value="1"/>
</dbReference>
<sequence length="187" mass="21932">MFKLSSAQKMLFWYAMLKAACNKYLKPSTLCGLPILSGTKVTERVLHDFITKVKIIGFMELISIDMFKPDPMTLTKVHPKLRSDRRYWPHFKGFIGAMDGTHVPAKVSGRDQQRYWNRKNKCSMNILGKYYFVDSGYGLRCGYLGPYRQSRYHPSHFQNQAPPYNYKEKFNRLHFSLRSVIERIFGV</sequence>
<dbReference type="PANTHER" id="PTHR22930:SF221">
    <property type="entry name" value="NUCLEASE HARBI1"/>
    <property type="match status" value="1"/>
</dbReference>
<protein>
    <submittedName>
        <fullName evidence="1">F15O4.9</fullName>
    </submittedName>
</protein>
<accession>Q9LQH6</accession>
<evidence type="ECO:0000313" key="1">
    <source>
        <dbReference type="EMBL" id="AAF79345.1"/>
    </source>
</evidence>
<dbReference type="EMBL" id="AC007887">
    <property type="protein sequence ID" value="AAF79345.1"/>
    <property type="molecule type" value="Genomic_DNA"/>
</dbReference>
<reference evidence="1" key="3">
    <citation type="submission" date="2000-06" db="EMBL/GenBank/DDBJ databases">
        <authorList>
            <person name="Cheuk R."/>
            <person name="Shinn P."/>
            <person name="Brooks S."/>
            <person name="Buehler E."/>
            <person name="Chao Q."/>
            <person name="Johnson-Hopson C."/>
            <person name="Khan S."/>
            <person name="Kim C."/>
            <person name="Altafi H."/>
            <person name="Bei B."/>
            <person name="Chin C."/>
            <person name="Chiou J."/>
            <person name="Choi E."/>
            <person name="Conn L."/>
            <person name="Conway A."/>
            <person name="Gonzalez A."/>
            <person name="Hansen N."/>
            <person name="Howing B."/>
            <person name="Koo T."/>
            <person name="Lam B."/>
            <person name="Lee J."/>
            <person name="Lenz C."/>
            <person name="Li J."/>
            <person name="Liu A."/>
            <person name="Liu J."/>
            <person name="Liu S."/>
            <person name="Mukharsky N."/>
            <person name="Nguyen M."/>
            <person name="Palm C."/>
            <person name="Pham P."/>
            <person name="Sakano H."/>
            <person name="Schwartz J."/>
            <person name="Southwick A."/>
            <person name="Thaveri A."/>
            <person name="Toriumi M."/>
            <person name="Vaysberg M."/>
            <person name="Yu G."/>
            <person name="Davis R."/>
            <person name="Federspiel N."/>
            <person name="Theologis A."/>
            <person name="Ecker J."/>
        </authorList>
    </citation>
    <scope>NUCLEOTIDE SEQUENCE</scope>
</reference>
<reference evidence="1" key="1">
    <citation type="submission" date="1999-10" db="EMBL/GenBank/DDBJ databases">
        <authorList>
            <person name="Ecker J.R."/>
        </authorList>
    </citation>
    <scope>NUCLEOTIDE SEQUENCE</scope>
</reference>
<dbReference type="InterPro" id="IPR045249">
    <property type="entry name" value="HARBI1-like"/>
</dbReference>
<dbReference type="PIR" id="E86478">
    <property type="entry name" value="E86478"/>
</dbReference>
<name>Q9LQH6_ARATH</name>
<dbReference type="AlphaFoldDB" id="Q9LQH6"/>
<organism evidence="1">
    <name type="scientific">Arabidopsis thaliana</name>
    <name type="common">Mouse-ear cress</name>
    <dbReference type="NCBI Taxonomy" id="3702"/>
    <lineage>
        <taxon>Eukaryota</taxon>
        <taxon>Viridiplantae</taxon>
        <taxon>Streptophyta</taxon>
        <taxon>Embryophyta</taxon>
        <taxon>Tracheophyta</taxon>
        <taxon>Spermatophyta</taxon>
        <taxon>Magnoliopsida</taxon>
        <taxon>eudicotyledons</taxon>
        <taxon>Gunneridae</taxon>
        <taxon>Pentapetalae</taxon>
        <taxon>rosids</taxon>
        <taxon>malvids</taxon>
        <taxon>Brassicales</taxon>
        <taxon>Brassicaceae</taxon>
        <taxon>Camelineae</taxon>
        <taxon>Arabidopsis</taxon>
    </lineage>
</organism>
<reference key="2">
    <citation type="journal article" date="2000" name="Nature">
        <title>Sequence and analysis of chromosome 1 of the plant Arabidopsis thaliana.</title>
        <authorList>
            <person name="Theologis A."/>
            <person name="Ecker J.R."/>
            <person name="Palm C.J."/>
            <person name="Federspiel N.A."/>
            <person name="Kaul S."/>
            <person name="White O."/>
            <person name="Alonso J."/>
            <person name="Altafi H."/>
            <person name="Araujo R."/>
            <person name="Bowman C.L."/>
            <person name="Brooks S.Y."/>
            <person name="Buehler E."/>
            <person name="Chan A."/>
            <person name="Chao Q."/>
            <person name="Chen H."/>
            <person name="Cheuk R.F."/>
            <person name="Chin C.W."/>
            <person name="Chung M.K."/>
            <person name="Conn L."/>
            <person name="Conway A.B."/>
            <person name="Conway A.R."/>
            <person name="Creasy T.H."/>
            <person name="Dewar K."/>
            <person name="Dunn P."/>
            <person name="Etgu P."/>
            <person name="Feldblyum T.V."/>
            <person name="Feng J."/>
            <person name="Fong B."/>
            <person name="Fujii C.Y."/>
            <person name="Gill J.E."/>
            <person name="Goldsmith A.D."/>
            <person name="Haas B."/>
            <person name="Hansen N.F."/>
            <person name="Hughes B."/>
            <person name="Huizar L."/>
            <person name="Hunter J.L."/>
            <person name="Jenkins J."/>
            <person name="Johnson-Hopson C."/>
            <person name="Khan S."/>
            <person name="Khaykin E."/>
            <person name="Kim C.J."/>
            <person name="Koo H.L."/>
            <person name="Kremenetskaia I."/>
            <person name="Kurtz D.B."/>
            <person name="Kwan A."/>
            <person name="Lam B."/>
            <person name="Langin-Hooper S."/>
            <person name="Lee A."/>
            <person name="Lee J.M."/>
            <person name="Lenz C.A."/>
            <person name="Li J.H."/>
            <person name="Li Y."/>
            <person name="Lin X."/>
            <person name="Liu S.X."/>
            <person name="Liu Z.A."/>
            <person name="Luros J.S."/>
            <person name="Maiti R."/>
            <person name="Marziali A."/>
            <person name="Militscher J."/>
            <person name="Miranda M."/>
            <person name="Nguyen M."/>
            <person name="Nierman W.C."/>
            <person name="Osborne B.I."/>
            <person name="Pai G."/>
            <person name="Peterson J."/>
            <person name="Pham P.K."/>
            <person name="Rizzo M."/>
            <person name="Rooney T."/>
            <person name="Rowley D."/>
            <person name="Sakano H."/>
            <person name="Salzberg S.L."/>
            <person name="Schwartz J.R."/>
            <person name="Shinn P."/>
            <person name="Southwick A.M."/>
            <person name="Sun H."/>
            <person name="Tallon L.J."/>
            <person name="Tambunga G."/>
            <person name="Toriumi M.J."/>
            <person name="Town C.D."/>
            <person name="Utterback T."/>
            <person name="Van Aken S."/>
            <person name="Vaysberg M."/>
            <person name="Vysotskaia V.S."/>
            <person name="Walker M."/>
            <person name="Wu D."/>
            <person name="Yu G."/>
            <person name="Fraser C.M."/>
            <person name="Venter J.C."/>
            <person name="Davis R.W."/>
        </authorList>
    </citation>
    <scope>NUCLEOTIDE SEQUENCE [LARGE SCALE GENOMIC DNA]</scope>
    <source>
        <strain>cv. Columbia</strain>
    </source>
</reference>